<dbReference type="EMBL" id="AYSA01000006">
    <property type="protein sequence ID" value="ESZ99406.1"/>
    <property type="molecule type" value="Genomic_DNA"/>
</dbReference>
<keyword evidence="3" id="KW-1185">Reference proteome</keyword>
<proteinExistence type="predicted"/>
<reference evidence="2 3" key="1">
    <citation type="journal article" date="2014" name="Genome Announc.">
        <title>Draft genome sequence of Sclerotinia borealis, a psychrophilic plant pathogenic fungus.</title>
        <authorList>
            <person name="Mardanov A.V."/>
            <person name="Beletsky A.V."/>
            <person name="Kadnikov V.V."/>
            <person name="Ignatov A.N."/>
            <person name="Ravin N.V."/>
        </authorList>
    </citation>
    <scope>NUCLEOTIDE SEQUENCE [LARGE SCALE GENOMIC DNA]</scope>
    <source>
        <strain evidence="3">F-4157</strain>
    </source>
</reference>
<dbReference type="HOGENOM" id="CLU_1278290_0_0_1"/>
<feature type="region of interest" description="Disordered" evidence="1">
    <location>
        <begin position="1"/>
        <end position="117"/>
    </location>
</feature>
<feature type="compositionally biased region" description="Basic and acidic residues" evidence="1">
    <location>
        <begin position="61"/>
        <end position="105"/>
    </location>
</feature>
<name>W9CU57_SCLBF</name>
<sequence>MCDSGSSEKRARKGSLGLQGTGEMLEHLTMFSEEAESKKKRALKEDKDDVPLKRRILGTGSRKEKSRDEEYQEKDKKEHDERAGEEKKGEKAEGMEKRGKSEKSMGADANRNGGQDCNEVCQDDNKEGGKEENVRITRPEDPWCNICEENIENTAIIDHGHNNQYFERIDVAGQRLKESAALTQLDIPAIKVLTLAPQLKRETARRMDIRCLVVLE</sequence>
<evidence type="ECO:0000313" key="3">
    <source>
        <dbReference type="Proteomes" id="UP000019487"/>
    </source>
</evidence>
<protein>
    <submittedName>
        <fullName evidence="2">Uncharacterized protein</fullName>
    </submittedName>
</protein>
<dbReference type="AlphaFoldDB" id="W9CU57"/>
<accession>W9CU57</accession>
<feature type="compositionally biased region" description="Basic and acidic residues" evidence="1">
    <location>
        <begin position="43"/>
        <end position="52"/>
    </location>
</feature>
<comment type="caution">
    <text evidence="2">The sequence shown here is derived from an EMBL/GenBank/DDBJ whole genome shotgun (WGS) entry which is preliminary data.</text>
</comment>
<evidence type="ECO:0000256" key="1">
    <source>
        <dbReference type="SAM" id="MobiDB-lite"/>
    </source>
</evidence>
<gene>
    <name evidence="2" type="ORF">SBOR_0168</name>
</gene>
<evidence type="ECO:0000313" key="2">
    <source>
        <dbReference type="EMBL" id="ESZ99406.1"/>
    </source>
</evidence>
<organism evidence="2 3">
    <name type="scientific">Sclerotinia borealis (strain F-4128)</name>
    <dbReference type="NCBI Taxonomy" id="1432307"/>
    <lineage>
        <taxon>Eukaryota</taxon>
        <taxon>Fungi</taxon>
        <taxon>Dikarya</taxon>
        <taxon>Ascomycota</taxon>
        <taxon>Pezizomycotina</taxon>
        <taxon>Leotiomycetes</taxon>
        <taxon>Helotiales</taxon>
        <taxon>Sclerotiniaceae</taxon>
        <taxon>Sclerotinia</taxon>
    </lineage>
</organism>
<dbReference type="Proteomes" id="UP000019487">
    <property type="component" value="Unassembled WGS sequence"/>
</dbReference>